<evidence type="ECO:0000259" key="6">
    <source>
        <dbReference type="Pfam" id="PF04545"/>
    </source>
</evidence>
<name>A0A1P8WE45_9PLAN</name>
<dbReference type="InterPro" id="IPR007630">
    <property type="entry name" value="RNA_pol_sigma70_r4"/>
</dbReference>
<accession>A0A1P8WE45</accession>
<dbReference type="InterPro" id="IPR013325">
    <property type="entry name" value="RNA_pol_sigma_r2"/>
</dbReference>
<dbReference type="Proteomes" id="UP000187735">
    <property type="component" value="Chromosome"/>
</dbReference>
<evidence type="ECO:0000256" key="1">
    <source>
        <dbReference type="ARBA" id="ARBA00023015"/>
    </source>
</evidence>
<evidence type="ECO:0000313" key="8">
    <source>
        <dbReference type="Proteomes" id="UP000187735"/>
    </source>
</evidence>
<dbReference type="STRING" id="1891926.Fuma_01934"/>
<dbReference type="PANTHER" id="PTHR30385:SF7">
    <property type="entry name" value="RNA POLYMERASE SIGMA FACTOR FLIA"/>
    <property type="match status" value="1"/>
</dbReference>
<protein>
    <submittedName>
        <fullName evidence="7">Sigma-F factor</fullName>
    </submittedName>
</protein>
<dbReference type="CDD" id="cd06171">
    <property type="entry name" value="Sigma70_r4"/>
    <property type="match status" value="1"/>
</dbReference>
<feature type="domain" description="RNA polymerase sigma-70 region 2" evidence="5">
    <location>
        <begin position="12"/>
        <end position="81"/>
    </location>
</feature>
<dbReference type="GO" id="GO:0006352">
    <property type="term" value="P:DNA-templated transcription initiation"/>
    <property type="evidence" value="ECO:0007669"/>
    <property type="project" value="InterPro"/>
</dbReference>
<sequence length="222" mass="24714">MKTNDSSPTPELIHSCQGLVRSIAWKVHQKVPRSVELDDLIGFGQVGLAEAARDFDQNRGVQFTTYAYYRVRGAILDGLSTMAWFSKADYARGRYERNANDVLEASPSDAQSEDTNWFGQTARSLSMTYIMTQWAGEGVGSPEPSEDYTPSDAAEDADLRTEIRKLVEELPDQEATLIKGIYFEGLTIKDAGERIGISKAWASRLHARTLHSLALRMTDSDD</sequence>
<gene>
    <name evidence="7" type="primary">fliA_1</name>
    <name evidence="7" type="ORF">Fuma_01934</name>
</gene>
<dbReference type="OrthoDB" id="9799825at2"/>
<dbReference type="Gene3D" id="1.10.1740.10">
    <property type="match status" value="1"/>
</dbReference>
<feature type="domain" description="RNA polymerase sigma-70 region 4" evidence="6">
    <location>
        <begin position="168"/>
        <end position="213"/>
    </location>
</feature>
<organism evidence="7 8">
    <name type="scientific">Fuerstiella marisgermanici</name>
    <dbReference type="NCBI Taxonomy" id="1891926"/>
    <lineage>
        <taxon>Bacteria</taxon>
        <taxon>Pseudomonadati</taxon>
        <taxon>Planctomycetota</taxon>
        <taxon>Planctomycetia</taxon>
        <taxon>Planctomycetales</taxon>
        <taxon>Planctomycetaceae</taxon>
        <taxon>Fuerstiella</taxon>
    </lineage>
</organism>
<dbReference type="SUPFAM" id="SSF88946">
    <property type="entry name" value="Sigma2 domain of RNA polymerase sigma factors"/>
    <property type="match status" value="1"/>
</dbReference>
<dbReference type="InterPro" id="IPR014284">
    <property type="entry name" value="RNA_pol_sigma-70_dom"/>
</dbReference>
<keyword evidence="2" id="KW-0731">Sigma factor</keyword>
<dbReference type="AlphaFoldDB" id="A0A1P8WE45"/>
<evidence type="ECO:0000259" key="5">
    <source>
        <dbReference type="Pfam" id="PF04542"/>
    </source>
</evidence>
<proteinExistence type="predicted"/>
<evidence type="ECO:0000256" key="3">
    <source>
        <dbReference type="ARBA" id="ARBA00023125"/>
    </source>
</evidence>
<dbReference type="GO" id="GO:0003677">
    <property type="term" value="F:DNA binding"/>
    <property type="evidence" value="ECO:0007669"/>
    <property type="project" value="UniProtKB-KW"/>
</dbReference>
<keyword evidence="3" id="KW-0238">DNA-binding</keyword>
<dbReference type="InterPro" id="IPR013324">
    <property type="entry name" value="RNA_pol_sigma_r3/r4-like"/>
</dbReference>
<keyword evidence="8" id="KW-1185">Reference proteome</keyword>
<dbReference type="PANTHER" id="PTHR30385">
    <property type="entry name" value="SIGMA FACTOR F FLAGELLAR"/>
    <property type="match status" value="1"/>
</dbReference>
<evidence type="ECO:0000313" key="7">
    <source>
        <dbReference type="EMBL" id="APZ92324.1"/>
    </source>
</evidence>
<keyword evidence="1" id="KW-0805">Transcription regulation</keyword>
<dbReference type="SUPFAM" id="SSF88659">
    <property type="entry name" value="Sigma3 and sigma4 domains of RNA polymerase sigma factors"/>
    <property type="match status" value="1"/>
</dbReference>
<keyword evidence="4" id="KW-0804">Transcription</keyword>
<dbReference type="Pfam" id="PF04545">
    <property type="entry name" value="Sigma70_r4"/>
    <property type="match status" value="1"/>
</dbReference>
<dbReference type="Gene3D" id="1.20.140.160">
    <property type="match status" value="1"/>
</dbReference>
<dbReference type="GO" id="GO:0016987">
    <property type="term" value="F:sigma factor activity"/>
    <property type="evidence" value="ECO:0007669"/>
    <property type="project" value="UniProtKB-KW"/>
</dbReference>
<dbReference type="RefSeq" id="WP_077023962.1">
    <property type="nucleotide sequence ID" value="NZ_CP017641.1"/>
</dbReference>
<dbReference type="NCBIfam" id="TIGR02937">
    <property type="entry name" value="sigma70-ECF"/>
    <property type="match status" value="1"/>
</dbReference>
<dbReference type="InterPro" id="IPR007627">
    <property type="entry name" value="RNA_pol_sigma70_r2"/>
</dbReference>
<evidence type="ECO:0000256" key="4">
    <source>
        <dbReference type="ARBA" id="ARBA00023163"/>
    </source>
</evidence>
<dbReference type="KEGG" id="fmr:Fuma_01934"/>
<reference evidence="7 8" key="1">
    <citation type="journal article" date="2016" name="Front. Microbiol.">
        <title>Fuerstia marisgermanicae gen. nov., sp. nov., an Unusual Member of the Phylum Planctomycetes from the German Wadden Sea.</title>
        <authorList>
            <person name="Kohn T."/>
            <person name="Heuer A."/>
            <person name="Jogler M."/>
            <person name="Vollmers J."/>
            <person name="Boedeker C."/>
            <person name="Bunk B."/>
            <person name="Rast P."/>
            <person name="Borchert D."/>
            <person name="Glockner I."/>
            <person name="Freese H.M."/>
            <person name="Klenk H.P."/>
            <person name="Overmann J."/>
            <person name="Kaster A.K."/>
            <person name="Rohde M."/>
            <person name="Wiegand S."/>
            <person name="Jogler C."/>
        </authorList>
    </citation>
    <scope>NUCLEOTIDE SEQUENCE [LARGE SCALE GENOMIC DNA]</scope>
    <source>
        <strain evidence="7 8">NH11</strain>
    </source>
</reference>
<dbReference type="Pfam" id="PF04542">
    <property type="entry name" value="Sigma70_r2"/>
    <property type="match status" value="1"/>
</dbReference>
<evidence type="ECO:0000256" key="2">
    <source>
        <dbReference type="ARBA" id="ARBA00023082"/>
    </source>
</evidence>
<dbReference type="EMBL" id="CP017641">
    <property type="protein sequence ID" value="APZ92324.1"/>
    <property type="molecule type" value="Genomic_DNA"/>
</dbReference>